<comment type="caution">
    <text evidence="1">The sequence shown here is derived from an EMBL/GenBank/DDBJ whole genome shotgun (WGS) entry which is preliminary data.</text>
</comment>
<dbReference type="RefSeq" id="WP_186770552.1">
    <property type="nucleotide sequence ID" value="NZ_JACOMF010000009.1"/>
</dbReference>
<dbReference type="EMBL" id="JACOMF010000009">
    <property type="protein sequence ID" value="MBC4015784.1"/>
    <property type="molecule type" value="Genomic_DNA"/>
</dbReference>
<name>A0A9X0QXS4_9PROT</name>
<dbReference type="Proteomes" id="UP000600101">
    <property type="component" value="Unassembled WGS sequence"/>
</dbReference>
<gene>
    <name evidence="1" type="ORF">H7965_10655</name>
</gene>
<evidence type="ECO:0000313" key="1">
    <source>
        <dbReference type="EMBL" id="MBC4015784.1"/>
    </source>
</evidence>
<protein>
    <submittedName>
        <fullName evidence="1">Uncharacterized protein</fullName>
    </submittedName>
</protein>
<keyword evidence="2" id="KW-1185">Reference proteome</keyword>
<organism evidence="1 2">
    <name type="scientific">Siccirubricoccus deserti</name>
    <dbReference type="NCBI Taxonomy" id="2013562"/>
    <lineage>
        <taxon>Bacteria</taxon>
        <taxon>Pseudomonadati</taxon>
        <taxon>Pseudomonadota</taxon>
        <taxon>Alphaproteobacteria</taxon>
        <taxon>Acetobacterales</taxon>
        <taxon>Roseomonadaceae</taxon>
        <taxon>Siccirubricoccus</taxon>
    </lineage>
</organism>
<sequence>MRSHEPIAVTVLTLPPKRVEDDPTHVHWLTHRPEVKVTTTKANGLNKFCRKIVALGMSGPAQVRGKEGDLRFALSSIEEMARWNLYESDSRGFYWKLYSPFPLSGAIRMATVEGIKAVVEDDLEKHPSDTSGLPVALSVGEPGHGRREAQCLSVLPTP</sequence>
<accession>A0A9X0QXS4</accession>
<dbReference type="AlphaFoldDB" id="A0A9X0QXS4"/>
<reference evidence="1" key="1">
    <citation type="submission" date="2020-08" db="EMBL/GenBank/DDBJ databases">
        <authorList>
            <person name="Hu Y."/>
            <person name="Nguyen S.V."/>
            <person name="Li F."/>
            <person name="Fanning S."/>
        </authorList>
    </citation>
    <scope>NUCLEOTIDE SEQUENCE</scope>
    <source>
        <strain evidence="1">SYSU D8009</strain>
    </source>
</reference>
<proteinExistence type="predicted"/>
<evidence type="ECO:0000313" key="2">
    <source>
        <dbReference type="Proteomes" id="UP000600101"/>
    </source>
</evidence>